<protein>
    <submittedName>
        <fullName evidence="2">CbrC family protein</fullName>
    </submittedName>
</protein>
<comment type="caution">
    <text evidence="2">The sequence shown here is derived from an EMBL/GenBank/DDBJ whole genome shotgun (WGS) entry which is preliminary data.</text>
</comment>
<comment type="similarity">
    <text evidence="1">Belongs to the UPF0167 family.</text>
</comment>
<gene>
    <name evidence="2" type="ORF">J4727_21180</name>
    <name evidence="3" type="ORF">J4727_21210</name>
</gene>
<dbReference type="EMBL" id="JAGETQ010000285">
    <property type="protein sequence ID" value="MBO1916799.1"/>
    <property type="molecule type" value="Genomic_DNA"/>
</dbReference>
<evidence type="ECO:0000256" key="1">
    <source>
        <dbReference type="ARBA" id="ARBA00008525"/>
    </source>
</evidence>
<name>A0A939NBR5_PRORE</name>
<dbReference type="Proteomes" id="UP000664477">
    <property type="component" value="Unassembled WGS sequence"/>
</dbReference>
<evidence type="ECO:0000313" key="2">
    <source>
        <dbReference type="EMBL" id="MBO1916799.1"/>
    </source>
</evidence>
<dbReference type="InterPro" id="IPR054918">
    <property type="entry name" value="UPF0167_CbrC"/>
</dbReference>
<dbReference type="EMBL" id="JAGETQ010000286">
    <property type="protein sequence ID" value="MBO1916801.1"/>
    <property type="molecule type" value="Genomic_DNA"/>
</dbReference>
<reference evidence="2" key="1">
    <citation type="submission" date="2021-03" db="EMBL/GenBank/DDBJ databases">
        <title>Molecular epidemiology and mechanisms of colistin and carbapenem resistance in Enterobacteriaceae from clinical isolates, the environment and porcine samples in Pretoria, South Africa.</title>
        <authorList>
            <person name="Bogoshi D."/>
            <person name="Mbelle N.M."/>
            <person name="Naidoo V."/>
            <person name="Osei Sekyere J."/>
        </authorList>
    </citation>
    <scope>NUCLEOTIDE SEQUENCE</scope>
    <source>
        <strain evidence="2">C052</strain>
    </source>
</reference>
<dbReference type="Pfam" id="PF03691">
    <property type="entry name" value="UPF0167"/>
    <property type="match status" value="1"/>
</dbReference>
<evidence type="ECO:0000313" key="4">
    <source>
        <dbReference type="Proteomes" id="UP000664477"/>
    </source>
</evidence>
<accession>A0A939NBR5</accession>
<dbReference type="AlphaFoldDB" id="A0A939NBR5"/>
<evidence type="ECO:0000313" key="3">
    <source>
        <dbReference type="EMBL" id="MBO1916801.1"/>
    </source>
</evidence>
<organism evidence="2 4">
    <name type="scientific">Providencia rettgeri</name>
    <dbReference type="NCBI Taxonomy" id="587"/>
    <lineage>
        <taxon>Bacteria</taxon>
        <taxon>Pseudomonadati</taxon>
        <taxon>Pseudomonadota</taxon>
        <taxon>Gammaproteobacteria</taxon>
        <taxon>Enterobacterales</taxon>
        <taxon>Morganellaceae</taxon>
        <taxon>Providencia</taxon>
    </lineage>
</organism>
<proteinExistence type="inferred from homology"/>
<dbReference type="NCBIfam" id="NF040891">
    <property type="entry name" value="colicin_tol_CbrC"/>
    <property type="match status" value="1"/>
</dbReference>
<sequence>MPLNNRTLPTFRYHPNPIETEAFLTDKTVTCDCCKQPTDIYYESPFYSTEDIDALCPWCIADGSASAKFDGEFQDPASVEGIDCEYDEDGEFSHTLNPYPTEMFDELIKRTPGYQGWQQEIWLAHCQEPCEFIGYVYWDDIKDRLDEFVSLENDIADYGFSISELANILHQDSSAQGYLFRCLHCKNYVCILILANLYQLNRVKRLIFTLSSSTIHQLNNLLS</sequence>
<dbReference type="InterPro" id="IPR005363">
    <property type="entry name" value="UPF0167"/>
</dbReference>